<comment type="similarity">
    <text evidence="1 5 6">Belongs to the peptidase S8 family.</text>
</comment>
<dbReference type="PROSITE" id="PS51892">
    <property type="entry name" value="SUBTILASE"/>
    <property type="match status" value="1"/>
</dbReference>
<organism evidence="9 10">
    <name type="scientific">Geoalkalibacter halelectricus</name>
    <dbReference type="NCBI Taxonomy" id="2847045"/>
    <lineage>
        <taxon>Bacteria</taxon>
        <taxon>Pseudomonadati</taxon>
        <taxon>Thermodesulfobacteriota</taxon>
        <taxon>Desulfuromonadia</taxon>
        <taxon>Desulfuromonadales</taxon>
        <taxon>Geoalkalibacteraceae</taxon>
        <taxon>Geoalkalibacter</taxon>
    </lineage>
</organism>
<feature type="signal peptide" evidence="7">
    <location>
        <begin position="1"/>
        <end position="29"/>
    </location>
</feature>
<dbReference type="EMBL" id="CP092109">
    <property type="protein sequence ID" value="UWZ78605.1"/>
    <property type="molecule type" value="Genomic_DNA"/>
</dbReference>
<dbReference type="Gene3D" id="3.40.50.200">
    <property type="entry name" value="Peptidase S8/S53 domain"/>
    <property type="match status" value="1"/>
</dbReference>
<evidence type="ECO:0000256" key="6">
    <source>
        <dbReference type="RuleBase" id="RU003355"/>
    </source>
</evidence>
<gene>
    <name evidence="9" type="ORF">L9S41_13065</name>
</gene>
<evidence type="ECO:0000259" key="8">
    <source>
        <dbReference type="Pfam" id="PF00082"/>
    </source>
</evidence>
<proteinExistence type="inferred from homology"/>
<evidence type="ECO:0000256" key="2">
    <source>
        <dbReference type="ARBA" id="ARBA00022670"/>
    </source>
</evidence>
<dbReference type="Pfam" id="PF00082">
    <property type="entry name" value="Peptidase_S8"/>
    <property type="match status" value="1"/>
</dbReference>
<keyword evidence="4 5" id="KW-0720">Serine protease</keyword>
<protein>
    <submittedName>
        <fullName evidence="9">S8 family serine peptidase</fullName>
    </submittedName>
</protein>
<evidence type="ECO:0000256" key="7">
    <source>
        <dbReference type="SAM" id="SignalP"/>
    </source>
</evidence>
<feature type="active site" description="Charge relay system" evidence="5">
    <location>
        <position position="181"/>
    </location>
</feature>
<keyword evidence="2 5" id="KW-0645">Protease</keyword>
<keyword evidence="10" id="KW-1185">Reference proteome</keyword>
<name>A0ABY5ZL16_9BACT</name>
<dbReference type="InterPro" id="IPR000209">
    <property type="entry name" value="Peptidase_S8/S53_dom"/>
</dbReference>
<dbReference type="InterPro" id="IPR013783">
    <property type="entry name" value="Ig-like_fold"/>
</dbReference>
<dbReference type="PRINTS" id="PR00723">
    <property type="entry name" value="SUBTILISIN"/>
</dbReference>
<evidence type="ECO:0000256" key="3">
    <source>
        <dbReference type="ARBA" id="ARBA00022801"/>
    </source>
</evidence>
<dbReference type="PROSITE" id="PS00138">
    <property type="entry name" value="SUBTILASE_SER"/>
    <property type="match status" value="1"/>
</dbReference>
<feature type="active site" description="Charge relay system" evidence="5">
    <location>
        <position position="392"/>
    </location>
</feature>
<accession>A0ABY5ZL16</accession>
<dbReference type="RefSeq" id="WP_260746961.1">
    <property type="nucleotide sequence ID" value="NZ_CP092109.1"/>
</dbReference>
<dbReference type="SUPFAM" id="SSF52743">
    <property type="entry name" value="Subtilisin-like"/>
    <property type="match status" value="1"/>
</dbReference>
<dbReference type="Gene3D" id="2.60.40.10">
    <property type="entry name" value="Immunoglobulins"/>
    <property type="match status" value="1"/>
</dbReference>
<evidence type="ECO:0000256" key="1">
    <source>
        <dbReference type="ARBA" id="ARBA00011073"/>
    </source>
</evidence>
<dbReference type="InterPro" id="IPR003961">
    <property type="entry name" value="FN3_dom"/>
</dbReference>
<sequence>MTVYRHFVTILPALIATFLLSLPASPSTAAEISPGLHAALQHASPEQPLPIILILEAPEEVPDFVRQRGGKARASLARDLRARARAREAPVEAFLHRRGITQVQSLWLIDGLALRATPTQIAELQTLIEVRALHLDEPAEPPPVEASFAHFSPRWNITRVGAPQLWEQGYAGAGQVVAVIDTGVDLAHPLLGPRWRGGSNSWFDPFDGTSEPDDFAEGQGVAHGTAVTGVVVAGEGVGVAPAAQWIAARIFHPERATRSSHIISALQWTLDPDGDPVTDDAPAVVNGSWGINAQNSCNTVYRPAIQALKAAGIAVVFAAGNAGPQAATSESPANYAESYAVGATDSLNRIAGFSSRGPSACGGGIYPDVTAPGVSIVSTDLEGGFASVSGTSFAAPHVAGVMLLLRQAFPTAPVAEIEQALRAAAVDLGLSGPDNSFGHGLIDAPAAYDYLDFTPVPELLAPETDALVDAGEVTLAWRQKPDSFGAPVENRVLVALDADFAQPLEWVAATSAPGPERPTAAAGAAGAVLLAAGLAAAGGRRRLAMRVVPAILVAALLFACGGGGGGSDQDGNLGLVVVIEDGEAEQGGDENAEFFPTDDPQVRTLTLTGLTSGATYYWKVVAENARGSQRESEVRSFTLD</sequence>
<dbReference type="PANTHER" id="PTHR43806">
    <property type="entry name" value="PEPTIDASE S8"/>
    <property type="match status" value="1"/>
</dbReference>
<evidence type="ECO:0000313" key="10">
    <source>
        <dbReference type="Proteomes" id="UP001060414"/>
    </source>
</evidence>
<feature type="active site" description="Charge relay system" evidence="5">
    <location>
        <position position="223"/>
    </location>
</feature>
<dbReference type="InterPro" id="IPR015500">
    <property type="entry name" value="Peptidase_S8_subtilisin-rel"/>
</dbReference>
<dbReference type="InterPro" id="IPR036852">
    <property type="entry name" value="Peptidase_S8/S53_dom_sf"/>
</dbReference>
<dbReference type="CDD" id="cd00063">
    <property type="entry name" value="FN3"/>
    <property type="match status" value="1"/>
</dbReference>
<keyword evidence="3 5" id="KW-0378">Hydrolase</keyword>
<reference evidence="9" key="1">
    <citation type="journal article" date="2022" name="Environ. Microbiol.">
        <title>Geoalkalibacter halelectricus SAP #1 sp. nov. possessing extracellular electron transfer and mineral#reducing capabilities from a haloalkaline environment.</title>
        <authorList>
            <person name="Yadav S."/>
            <person name="Singh R."/>
            <person name="Sundharam S.S."/>
            <person name="Chaudhary S."/>
            <person name="Krishnamurthi S."/>
            <person name="Patil S.A."/>
        </authorList>
    </citation>
    <scope>NUCLEOTIDE SEQUENCE</scope>
    <source>
        <strain evidence="9">SAP-1</strain>
    </source>
</reference>
<evidence type="ECO:0000256" key="5">
    <source>
        <dbReference type="PROSITE-ProRule" id="PRU01240"/>
    </source>
</evidence>
<dbReference type="InterPro" id="IPR050131">
    <property type="entry name" value="Peptidase_S8_subtilisin-like"/>
</dbReference>
<feature type="domain" description="Peptidase S8/S53" evidence="8">
    <location>
        <begin position="172"/>
        <end position="440"/>
    </location>
</feature>
<dbReference type="Proteomes" id="UP001060414">
    <property type="component" value="Chromosome"/>
</dbReference>
<dbReference type="PROSITE" id="PS00137">
    <property type="entry name" value="SUBTILASE_HIS"/>
    <property type="match status" value="1"/>
</dbReference>
<feature type="chain" id="PRO_5045897179" evidence="7">
    <location>
        <begin position="30"/>
        <end position="640"/>
    </location>
</feature>
<evidence type="ECO:0000256" key="4">
    <source>
        <dbReference type="ARBA" id="ARBA00022825"/>
    </source>
</evidence>
<dbReference type="PANTHER" id="PTHR43806:SF11">
    <property type="entry name" value="CEREVISIN-RELATED"/>
    <property type="match status" value="1"/>
</dbReference>
<dbReference type="InterPro" id="IPR023828">
    <property type="entry name" value="Peptidase_S8_Ser-AS"/>
</dbReference>
<keyword evidence="7" id="KW-0732">Signal</keyword>
<dbReference type="InterPro" id="IPR022398">
    <property type="entry name" value="Peptidase_S8_His-AS"/>
</dbReference>
<dbReference type="PROSITE" id="PS00136">
    <property type="entry name" value="SUBTILASE_ASP"/>
    <property type="match status" value="1"/>
</dbReference>
<evidence type="ECO:0000313" key="9">
    <source>
        <dbReference type="EMBL" id="UWZ78605.1"/>
    </source>
</evidence>
<dbReference type="InterPro" id="IPR023827">
    <property type="entry name" value="Peptidase_S8_Asp-AS"/>
</dbReference>